<keyword evidence="2" id="KW-1185">Reference proteome</keyword>
<dbReference type="AlphaFoldDB" id="A0A103XT56"/>
<protein>
    <submittedName>
        <fullName evidence="1">Uncharacterized protein</fullName>
    </submittedName>
</protein>
<dbReference type="EMBL" id="LEKV01004309">
    <property type="protein sequence ID" value="KVH96437.1"/>
    <property type="molecule type" value="Genomic_DNA"/>
</dbReference>
<dbReference type="Gramene" id="KVH96437">
    <property type="protein sequence ID" value="KVH96437"/>
    <property type="gene ID" value="Ccrd_001479"/>
</dbReference>
<comment type="caution">
    <text evidence="1">The sequence shown here is derived from an EMBL/GenBank/DDBJ whole genome shotgun (WGS) entry which is preliminary data.</text>
</comment>
<name>A0A103XT56_CYNCS</name>
<organism evidence="1 2">
    <name type="scientific">Cynara cardunculus var. scolymus</name>
    <name type="common">Globe artichoke</name>
    <name type="synonym">Cynara scolymus</name>
    <dbReference type="NCBI Taxonomy" id="59895"/>
    <lineage>
        <taxon>Eukaryota</taxon>
        <taxon>Viridiplantae</taxon>
        <taxon>Streptophyta</taxon>
        <taxon>Embryophyta</taxon>
        <taxon>Tracheophyta</taxon>
        <taxon>Spermatophyta</taxon>
        <taxon>Magnoliopsida</taxon>
        <taxon>eudicotyledons</taxon>
        <taxon>Gunneridae</taxon>
        <taxon>Pentapetalae</taxon>
        <taxon>asterids</taxon>
        <taxon>campanulids</taxon>
        <taxon>Asterales</taxon>
        <taxon>Asteraceae</taxon>
        <taxon>Carduoideae</taxon>
        <taxon>Cardueae</taxon>
        <taxon>Carduinae</taxon>
        <taxon>Cynara</taxon>
    </lineage>
</organism>
<evidence type="ECO:0000313" key="2">
    <source>
        <dbReference type="Proteomes" id="UP000243975"/>
    </source>
</evidence>
<reference evidence="1 2" key="1">
    <citation type="journal article" date="2016" name="Sci. Rep.">
        <title>The genome sequence of the outbreeding globe artichoke constructed de novo incorporating a phase-aware low-pass sequencing strategy of F1 progeny.</title>
        <authorList>
            <person name="Scaglione D."/>
            <person name="Reyes-Chin-Wo S."/>
            <person name="Acquadro A."/>
            <person name="Froenicke L."/>
            <person name="Portis E."/>
            <person name="Beitel C."/>
            <person name="Tirone M."/>
            <person name="Mauro R."/>
            <person name="Lo Monaco A."/>
            <person name="Mauromicale G."/>
            <person name="Faccioli P."/>
            <person name="Cattivelli L."/>
            <person name="Rieseberg L."/>
            <person name="Michelmore R."/>
            <person name="Lanteri S."/>
        </authorList>
    </citation>
    <scope>NUCLEOTIDE SEQUENCE [LARGE SCALE GENOMIC DNA]</scope>
    <source>
        <strain evidence="1">2C</strain>
    </source>
</reference>
<accession>A0A103XT56</accession>
<sequence>MEKIITINPLKDGGVQSCPDHIVNHTFLFFFLVSRRYASEVGFCRNDVVENLVNKTMLEVHCWKTQDPIQGDPLTGLAFLSSPFSTAFFACSQLRGLNQIDLEQEKGRIEVRYCIKYTSRRSVKRITCKKQTTLSNLPMLHHRLKLLGRLINTLQQNSVASSIFDTLKDRLSFSNVS</sequence>
<evidence type="ECO:0000313" key="1">
    <source>
        <dbReference type="EMBL" id="KVH96437.1"/>
    </source>
</evidence>
<dbReference type="Proteomes" id="UP000243975">
    <property type="component" value="Unassembled WGS sequence"/>
</dbReference>
<proteinExistence type="predicted"/>
<gene>
    <name evidence="1" type="ORF">Ccrd_001479</name>
</gene>